<feature type="chain" id="PRO_5014460511" evidence="2">
    <location>
        <begin position="21"/>
        <end position="396"/>
    </location>
</feature>
<reference evidence="4" key="1">
    <citation type="submission" date="2017-11" db="EMBL/GenBank/DDBJ databases">
        <authorList>
            <person name="Chan K.G."/>
            <person name="Lee L.S."/>
        </authorList>
    </citation>
    <scope>NUCLEOTIDE SEQUENCE [LARGE SCALE GENOMIC DNA]</scope>
    <source>
        <strain evidence="4">DSM 100970</strain>
    </source>
</reference>
<feature type="coiled-coil region" evidence="1">
    <location>
        <begin position="103"/>
        <end position="130"/>
    </location>
</feature>
<evidence type="ECO:0000256" key="2">
    <source>
        <dbReference type="SAM" id="SignalP"/>
    </source>
</evidence>
<evidence type="ECO:0000313" key="4">
    <source>
        <dbReference type="Proteomes" id="UP000236655"/>
    </source>
</evidence>
<dbReference type="EMBL" id="CP024847">
    <property type="protein sequence ID" value="AUR51477.1"/>
    <property type="molecule type" value="Genomic_DNA"/>
</dbReference>
<accession>A0A2I7N4T1</accession>
<keyword evidence="1" id="KW-0175">Coiled coil</keyword>
<feature type="signal peptide" evidence="2">
    <location>
        <begin position="1"/>
        <end position="20"/>
    </location>
</feature>
<evidence type="ECO:0000256" key="1">
    <source>
        <dbReference type="SAM" id="Coils"/>
    </source>
</evidence>
<evidence type="ECO:0000313" key="3">
    <source>
        <dbReference type="EMBL" id="AUR51477.1"/>
    </source>
</evidence>
<keyword evidence="2" id="KW-0732">Signal</keyword>
<organism evidence="3 4">
    <name type="scientific">Aquella oligotrophica</name>
    <dbReference type="NCBI Taxonomy" id="2067065"/>
    <lineage>
        <taxon>Bacteria</taxon>
        <taxon>Pseudomonadati</taxon>
        <taxon>Pseudomonadota</taxon>
        <taxon>Betaproteobacteria</taxon>
        <taxon>Neisseriales</taxon>
        <taxon>Neisseriaceae</taxon>
        <taxon>Aquella</taxon>
    </lineage>
</organism>
<gene>
    <name evidence="3" type="ORF">CUN60_03955</name>
</gene>
<name>A0A2I7N4T1_9NEIS</name>
<dbReference type="AlphaFoldDB" id="A0A2I7N4T1"/>
<dbReference type="Proteomes" id="UP000236655">
    <property type="component" value="Chromosome"/>
</dbReference>
<protein>
    <submittedName>
        <fullName evidence="3">Uncharacterized protein</fullName>
    </submittedName>
</protein>
<proteinExistence type="predicted"/>
<keyword evidence="4" id="KW-1185">Reference proteome</keyword>
<dbReference type="RefSeq" id="WP_102950776.1">
    <property type="nucleotide sequence ID" value="NZ_CP024847.1"/>
</dbReference>
<dbReference type="KEGG" id="nba:CUN60_03955"/>
<sequence length="396" mass="43360">MKLKMIIGTLVATLSGAVFAAPTTTAFTNFMNNVSSDVSQVNNAQAAQNSSYNEFNRQLVYTAKGNGNSSTMVSFLNAYEAKSFPHLMKANQAILNIKPGASRSEVAQNLALAKSEIEQYQNTRMELFSDSGNNQGGYFVVNREANLFLCTYENSEVQKGKGLFKWIKTVVNSTKVADCIVSHEANTSKDLDKKAQVYAATVGAVSSVANVFLANATYFSEDQFTNRVSEFVVAQKADTKSDVRRVIDTNINNSTCEAAMDNFRDGFNNSMGDNPKLKSLLLASQPGSKVRSALNIFGADKNNIIGDALNITYVSLTGKKLEDTSRDYDVCDYKLYEKNKANNVYLSRMIDFGEISKKTNGVLSPEQVYQLFVISSAKATSMVVADKNSGALRMFN</sequence>